<protein>
    <recommendedName>
        <fullName evidence="9">Nudix hydrolase domain-containing protein</fullName>
    </recommendedName>
</protein>
<dbReference type="GO" id="GO:0000184">
    <property type="term" value="P:nuclear-transcribed mRNA catabolic process, nonsense-mediated decay"/>
    <property type="evidence" value="ECO:0007669"/>
    <property type="project" value="InterPro"/>
</dbReference>
<dbReference type="Proteomes" id="UP001445335">
    <property type="component" value="Unassembled WGS sequence"/>
</dbReference>
<comment type="similarity">
    <text evidence="3">Belongs to the Nudix hydrolase family. DCP2 subfamily.</text>
</comment>
<dbReference type="AlphaFoldDB" id="A0AAW1S7I8"/>
<keyword evidence="7" id="KW-0694">RNA-binding</keyword>
<dbReference type="InterPro" id="IPR020084">
    <property type="entry name" value="NUDIX_hydrolase_CS"/>
</dbReference>
<dbReference type="Gene3D" id="3.90.79.10">
    <property type="entry name" value="Nucleoside Triphosphate Pyrophosphohydrolase"/>
    <property type="match status" value="1"/>
</dbReference>
<dbReference type="InterPro" id="IPR007722">
    <property type="entry name" value="DCP2_BoxA"/>
</dbReference>
<dbReference type="GO" id="GO:0000290">
    <property type="term" value="P:deadenylation-dependent decapping of nuclear-transcribed mRNA"/>
    <property type="evidence" value="ECO:0007669"/>
    <property type="project" value="InterPro"/>
</dbReference>
<keyword evidence="6" id="KW-0378">Hydrolase</keyword>
<evidence type="ECO:0000259" key="9">
    <source>
        <dbReference type="PROSITE" id="PS51462"/>
    </source>
</evidence>
<dbReference type="Gene3D" id="1.10.10.1050">
    <property type="entry name" value="Dcp2, box A domain"/>
    <property type="match status" value="1"/>
</dbReference>
<dbReference type="GO" id="GO:0140933">
    <property type="term" value="F:5'-(N(7)-methylguanosine 5'-triphospho)-[mRNA] hydrolase activity"/>
    <property type="evidence" value="ECO:0007669"/>
    <property type="project" value="InterPro"/>
</dbReference>
<dbReference type="PROSITE" id="PS00893">
    <property type="entry name" value="NUDIX_BOX"/>
    <property type="match status" value="1"/>
</dbReference>
<evidence type="ECO:0000256" key="7">
    <source>
        <dbReference type="ARBA" id="ARBA00022884"/>
    </source>
</evidence>
<keyword evidence="4" id="KW-0963">Cytoplasm</keyword>
<evidence type="ECO:0000256" key="2">
    <source>
        <dbReference type="ARBA" id="ARBA00004496"/>
    </source>
</evidence>
<dbReference type="SMART" id="SM01125">
    <property type="entry name" value="DCP2"/>
    <property type="match status" value="1"/>
</dbReference>
<evidence type="ECO:0000313" key="11">
    <source>
        <dbReference type="Proteomes" id="UP001445335"/>
    </source>
</evidence>
<dbReference type="PANTHER" id="PTHR23114:SF17">
    <property type="entry name" value="M7GPPPN-MRNA HYDROLASE"/>
    <property type="match status" value="1"/>
</dbReference>
<dbReference type="InterPro" id="IPR000086">
    <property type="entry name" value="NUDIX_hydrolase_dom"/>
</dbReference>
<proteinExistence type="inferred from homology"/>
<gene>
    <name evidence="10" type="ORF">WJX81_003533</name>
</gene>
<feature type="domain" description="Nudix hydrolase" evidence="9">
    <location>
        <begin position="90"/>
        <end position="218"/>
    </location>
</feature>
<dbReference type="SUPFAM" id="SSF55811">
    <property type="entry name" value="Nudix"/>
    <property type="match status" value="1"/>
</dbReference>
<dbReference type="GO" id="GO:0005737">
    <property type="term" value="C:cytoplasm"/>
    <property type="evidence" value="ECO:0007669"/>
    <property type="project" value="UniProtKB-SubCell"/>
</dbReference>
<dbReference type="Pfam" id="PF05026">
    <property type="entry name" value="DCP2"/>
    <property type="match status" value="1"/>
</dbReference>
<accession>A0AAW1S7I8</accession>
<evidence type="ECO:0000313" key="10">
    <source>
        <dbReference type="EMBL" id="KAK9842264.1"/>
    </source>
</evidence>
<dbReference type="GO" id="GO:0030145">
    <property type="term" value="F:manganese ion binding"/>
    <property type="evidence" value="ECO:0007669"/>
    <property type="project" value="InterPro"/>
</dbReference>
<evidence type="ECO:0000256" key="3">
    <source>
        <dbReference type="ARBA" id="ARBA00005279"/>
    </source>
</evidence>
<evidence type="ECO:0000256" key="1">
    <source>
        <dbReference type="ARBA" id="ARBA00001936"/>
    </source>
</evidence>
<comment type="cofactor">
    <cofactor evidence="1">
        <name>Mn(2+)</name>
        <dbReference type="ChEBI" id="CHEBI:29035"/>
    </cofactor>
</comment>
<keyword evidence="11" id="KW-1185">Reference proteome</keyword>
<dbReference type="FunFam" id="3.90.79.10:FF:000003">
    <property type="entry name" value="M7GpppN-mRNA hydrolase isoform 2"/>
    <property type="match status" value="1"/>
</dbReference>
<dbReference type="PANTHER" id="PTHR23114">
    <property type="entry name" value="M7GPPPN-MRNA HYDROLASE"/>
    <property type="match status" value="1"/>
</dbReference>
<dbReference type="InterPro" id="IPR036189">
    <property type="entry name" value="DCP2_BoxA_sf"/>
</dbReference>
<dbReference type="EMBL" id="JALJOU010000008">
    <property type="protein sequence ID" value="KAK9842264.1"/>
    <property type="molecule type" value="Genomic_DNA"/>
</dbReference>
<dbReference type="Pfam" id="PF00293">
    <property type="entry name" value="NUDIX"/>
    <property type="match status" value="1"/>
</dbReference>
<name>A0AAW1S7I8_9CHLO</name>
<keyword evidence="8" id="KW-0464">Manganese</keyword>
<evidence type="ECO:0000256" key="8">
    <source>
        <dbReference type="ARBA" id="ARBA00023211"/>
    </source>
</evidence>
<dbReference type="PROSITE" id="PS51462">
    <property type="entry name" value="NUDIX"/>
    <property type="match status" value="1"/>
</dbReference>
<evidence type="ECO:0000256" key="4">
    <source>
        <dbReference type="ARBA" id="ARBA00022490"/>
    </source>
</evidence>
<comment type="caution">
    <text evidence="10">The sequence shown here is derived from an EMBL/GenBank/DDBJ whole genome shotgun (WGS) entry which is preliminary data.</text>
</comment>
<reference evidence="10 11" key="1">
    <citation type="journal article" date="2024" name="Nat. Commun.">
        <title>Phylogenomics reveals the evolutionary origins of lichenization in chlorophyte algae.</title>
        <authorList>
            <person name="Puginier C."/>
            <person name="Libourel C."/>
            <person name="Otte J."/>
            <person name="Skaloud P."/>
            <person name="Haon M."/>
            <person name="Grisel S."/>
            <person name="Petersen M."/>
            <person name="Berrin J.G."/>
            <person name="Delaux P.M."/>
            <person name="Dal Grande F."/>
            <person name="Keller J."/>
        </authorList>
    </citation>
    <scope>NUCLEOTIDE SEQUENCE [LARGE SCALE GENOMIC DNA]</scope>
    <source>
        <strain evidence="10 11">SAG 245.80</strain>
    </source>
</reference>
<dbReference type="InterPro" id="IPR015797">
    <property type="entry name" value="NUDIX_hydrolase-like_dom_sf"/>
</dbReference>
<dbReference type="SUPFAM" id="SSF140586">
    <property type="entry name" value="Dcp2 domain-like"/>
    <property type="match status" value="1"/>
</dbReference>
<dbReference type="CDD" id="cd03672">
    <property type="entry name" value="NUDIX_Dcp2p_Nudt20"/>
    <property type="match status" value="1"/>
</dbReference>
<evidence type="ECO:0000256" key="5">
    <source>
        <dbReference type="ARBA" id="ARBA00022723"/>
    </source>
</evidence>
<dbReference type="GO" id="GO:0003723">
    <property type="term" value="F:RNA binding"/>
    <property type="evidence" value="ECO:0007669"/>
    <property type="project" value="UniProtKB-KW"/>
</dbReference>
<evidence type="ECO:0000256" key="6">
    <source>
        <dbReference type="ARBA" id="ARBA00022801"/>
    </source>
</evidence>
<organism evidence="10 11">
    <name type="scientific">Elliptochloris bilobata</name>
    <dbReference type="NCBI Taxonomy" id="381761"/>
    <lineage>
        <taxon>Eukaryota</taxon>
        <taxon>Viridiplantae</taxon>
        <taxon>Chlorophyta</taxon>
        <taxon>core chlorophytes</taxon>
        <taxon>Trebouxiophyceae</taxon>
        <taxon>Trebouxiophyceae incertae sedis</taxon>
        <taxon>Elliptochloris clade</taxon>
        <taxon>Elliptochloris</taxon>
    </lineage>
</organism>
<sequence length="310" mass="34770">MLPSAEVLDDLCSRFILNVPAEELGSFEKLMFLVEQAHWFYEDYYRDRDTRLSSMPLKAFMGLIFQHCPGLAPFAAQRDAIHAQFTAFKQSVPVMGAILLEPNLEKVLLVRGFQAAASWGFPRGKVSKDETDAECAVREVREETGFDIRPLLVEGDCIEMHIGQQRSKLFIITGVDERTHFAPLVRGEIGGFAWHLLADLPATKEAATLAYHTPDGSRHKFYMVWPYVKQLRHWVRQRRRQGGGVAAGKPVAAKALANADPAPAWLARGAEQAQEGAVTTHVQAPPEPGQAWLKFCFNREDILRHLPAVR</sequence>
<comment type="subcellular location">
    <subcellularLocation>
        <location evidence="2">Cytoplasm</location>
    </subcellularLocation>
</comment>
<dbReference type="InterPro" id="IPR044099">
    <property type="entry name" value="Dcp2_NUDIX"/>
</dbReference>
<keyword evidence="5" id="KW-0479">Metal-binding</keyword>